<dbReference type="NCBIfam" id="TIGR00336">
    <property type="entry name" value="pyrE"/>
    <property type="match status" value="1"/>
</dbReference>
<keyword evidence="3 6" id="KW-0328">Glycosyltransferase</keyword>
<proteinExistence type="inferred from homology"/>
<dbReference type="SUPFAM" id="SSF53271">
    <property type="entry name" value="PRTase-like"/>
    <property type="match status" value="1"/>
</dbReference>
<reference evidence="6" key="1">
    <citation type="submission" date="2017-10" db="EMBL/GenBank/DDBJ databases">
        <title>Paulinella longichromatophora chromatophore genome.</title>
        <authorList>
            <person name="Lhee D."/>
            <person name="Yoon H.S."/>
        </authorList>
    </citation>
    <scope>NUCLEOTIDE SEQUENCE</scope>
</reference>
<name>A0A2H4ZPN6_9EUKA</name>
<dbReference type="PANTHER" id="PTHR19278:SF9">
    <property type="entry name" value="URIDINE 5'-MONOPHOSPHATE SYNTHASE"/>
    <property type="match status" value="1"/>
</dbReference>
<keyword evidence="5" id="KW-0665">Pyrimidine biosynthesis</keyword>
<dbReference type="GO" id="GO:0044205">
    <property type="term" value="P:'de novo' UMP biosynthetic process"/>
    <property type="evidence" value="ECO:0007669"/>
    <property type="project" value="UniProtKB-UniPathway"/>
</dbReference>
<dbReference type="HAMAP" id="MF_01208">
    <property type="entry name" value="PyrE"/>
    <property type="match status" value="1"/>
</dbReference>
<sequence>MTSQLLCSLSLRDSDRRQLLLVQLSHLAYRYGQFTLSSGGTSHHYVNCKPVSLSGNGLALISSLMLEEVDHESVAVAGLTLGADPLVSGVAQAAFLGGRKLDALIVRKSTKMYGSCSLIEGPRPPVGSSITLLEDVVTTGASSLKAAYQLRGAGYIVKKIVTIVDRQEGGRKNIEEQGLRLVSLFSLEEIILAAQDLKLS</sequence>
<dbReference type="EC" id="2.4.2.10" evidence="2"/>
<protein>
    <recommendedName>
        <fullName evidence="2">orotate phosphoribosyltransferase</fullName>
        <ecNumber evidence="2">2.4.2.10</ecNumber>
    </recommendedName>
</protein>
<evidence type="ECO:0000256" key="1">
    <source>
        <dbReference type="ARBA" id="ARBA00004889"/>
    </source>
</evidence>
<dbReference type="UniPathway" id="UPA00070">
    <property type="reaction ID" value="UER00119"/>
</dbReference>
<gene>
    <name evidence="6" type="primary">pyrE</name>
    <name evidence="6" type="ORF">PLO_495</name>
</gene>
<dbReference type="EMBL" id="MG264610">
    <property type="protein sequence ID" value="AUG32488.1"/>
    <property type="molecule type" value="Genomic_DNA"/>
</dbReference>
<evidence type="ECO:0000313" key="6">
    <source>
        <dbReference type="EMBL" id="AUG32488.1"/>
    </source>
</evidence>
<evidence type="ECO:0000256" key="2">
    <source>
        <dbReference type="ARBA" id="ARBA00011971"/>
    </source>
</evidence>
<evidence type="ECO:0000256" key="3">
    <source>
        <dbReference type="ARBA" id="ARBA00022676"/>
    </source>
</evidence>
<evidence type="ECO:0000256" key="4">
    <source>
        <dbReference type="ARBA" id="ARBA00022679"/>
    </source>
</evidence>
<keyword evidence="4 6" id="KW-0808">Transferase</keyword>
<dbReference type="AlphaFoldDB" id="A0A2H4ZPN6"/>
<dbReference type="InterPro" id="IPR023031">
    <property type="entry name" value="OPRT"/>
</dbReference>
<dbReference type="GO" id="GO:0019856">
    <property type="term" value="P:pyrimidine nucleobase biosynthetic process"/>
    <property type="evidence" value="ECO:0007669"/>
    <property type="project" value="TreeGrafter"/>
</dbReference>
<comment type="pathway">
    <text evidence="1">Pyrimidine metabolism; UMP biosynthesis via de novo pathway; UMP from orotate: step 1/2.</text>
</comment>
<evidence type="ECO:0000256" key="5">
    <source>
        <dbReference type="ARBA" id="ARBA00022975"/>
    </source>
</evidence>
<dbReference type="GO" id="GO:0004588">
    <property type="term" value="F:orotate phosphoribosyltransferase activity"/>
    <property type="evidence" value="ECO:0007669"/>
    <property type="project" value="UniProtKB-EC"/>
</dbReference>
<accession>A0A2H4ZPN6</accession>
<organism evidence="6">
    <name type="scientific">Paulinella longichromatophora</name>
    <dbReference type="NCBI Taxonomy" id="1708747"/>
    <lineage>
        <taxon>Eukaryota</taxon>
        <taxon>Sar</taxon>
        <taxon>Rhizaria</taxon>
        <taxon>Cercozoa</taxon>
        <taxon>Imbricatea</taxon>
        <taxon>Silicofilosea</taxon>
        <taxon>Euglyphida</taxon>
        <taxon>Paulinellidae</taxon>
        <taxon>Paulinella</taxon>
    </lineage>
</organism>
<dbReference type="InterPro" id="IPR029057">
    <property type="entry name" value="PRTase-like"/>
</dbReference>
<dbReference type="CDD" id="cd06223">
    <property type="entry name" value="PRTases_typeI"/>
    <property type="match status" value="1"/>
</dbReference>
<keyword evidence="6" id="KW-0934">Plastid</keyword>
<dbReference type="InterPro" id="IPR000836">
    <property type="entry name" value="PRTase_dom"/>
</dbReference>
<dbReference type="InterPro" id="IPR004467">
    <property type="entry name" value="Or_phspho_trans_dom"/>
</dbReference>
<geneLocation type="plastid" evidence="6"/>
<dbReference type="Gene3D" id="3.40.50.2020">
    <property type="match status" value="1"/>
</dbReference>
<dbReference type="PANTHER" id="PTHR19278">
    <property type="entry name" value="OROTATE PHOSPHORIBOSYLTRANSFERASE"/>
    <property type="match status" value="1"/>
</dbReference>